<dbReference type="KEGG" id="ksk:KSE_40550"/>
<sequence>MITTARSGTNTLKALKYLYGPGRRNEHTDPHLVASWDGLAPDPGRDWEATLAQLRDALDLHVVRYGRPVAKHVYHRMVRADPGDRNLSDEEWGQVARRVVAAAGIVPDGDPEGCRWVAVHHGDNHIHILATTVRADLTQARLRGDQYRTEAELTRIESELGLKDWSGTRTREYRAGIPKRAKSPELRKAERLGQGETGRERLRTGVRRALAGAADEGEFLARLTAQGIAFEVRRLPSGDAKGYTFALPTGDPGPPVWFSGSQLAADLTLPKIHERFAAGLDQPAPNRPGDQGRPAAVRYRASTTADRVTRSFDDEPQAGQVAAVVSGTIETLDALALTSPVLSRKEINQAARALEYAAVARTRTARSDLRTMRSAARELLYAGPTGGRGEEGTAAATILSSLILLALVIAKWHAAQGHRHQADAARTAADHLRTAYGRHAGRPIALLDTRGRQLPEPVRERQTATVRQVLPADQAVRVLAEDDWAALAATLAEAEAAGHDPAVLLTHAAGRRELASADSPAAVLTWRIRRDARLPVPAPTITPEDHRTAAALSRSTAARPAQPTPQPGMSRGPSLPAAPVPGPLATTSHRPVHRP</sequence>
<gene>
    <name evidence="3" type="ordered locus">KSE_40550</name>
</gene>
<keyword evidence="4" id="KW-1185">Reference proteome</keyword>
<organism evidence="3 4">
    <name type="scientific">Kitasatospora setae (strain ATCC 33774 / DSM 43861 / JCM 3304 / KCC A-0304 / NBRC 14216 / KM-6054)</name>
    <name type="common">Streptomyces setae</name>
    <dbReference type="NCBI Taxonomy" id="452652"/>
    <lineage>
        <taxon>Bacteria</taxon>
        <taxon>Bacillati</taxon>
        <taxon>Actinomycetota</taxon>
        <taxon>Actinomycetes</taxon>
        <taxon>Kitasatosporales</taxon>
        <taxon>Streptomycetaceae</taxon>
        <taxon>Kitasatospora</taxon>
    </lineage>
</organism>
<evidence type="ECO:0000259" key="2">
    <source>
        <dbReference type="Pfam" id="PF03432"/>
    </source>
</evidence>
<dbReference type="EMBL" id="AP010968">
    <property type="protein sequence ID" value="BAJ29846.1"/>
    <property type="molecule type" value="Genomic_DNA"/>
</dbReference>
<dbReference type="PATRIC" id="fig|452652.3.peg.4048"/>
<proteinExistence type="predicted"/>
<dbReference type="eggNOG" id="COG0323">
    <property type="taxonomic scope" value="Bacteria"/>
</dbReference>
<accession>E4NER0</accession>
<evidence type="ECO:0000256" key="1">
    <source>
        <dbReference type="SAM" id="MobiDB-lite"/>
    </source>
</evidence>
<dbReference type="Proteomes" id="UP000007076">
    <property type="component" value="Chromosome"/>
</dbReference>
<dbReference type="InterPro" id="IPR005094">
    <property type="entry name" value="Endonuclease_MobA/VirD2"/>
</dbReference>
<protein>
    <recommendedName>
        <fullName evidence="2">MobA/VirD2-like nuclease domain-containing protein</fullName>
    </recommendedName>
</protein>
<name>E4NER0_KITSK</name>
<dbReference type="STRING" id="452652.KSE_40550"/>
<evidence type="ECO:0000313" key="4">
    <source>
        <dbReference type="Proteomes" id="UP000007076"/>
    </source>
</evidence>
<evidence type="ECO:0000313" key="3">
    <source>
        <dbReference type="EMBL" id="BAJ29846.1"/>
    </source>
</evidence>
<dbReference type="AlphaFoldDB" id="E4NER0"/>
<dbReference type="eggNOG" id="COG0507">
    <property type="taxonomic scope" value="Bacteria"/>
</dbReference>
<dbReference type="HOGENOM" id="CLU_029419_1_0_11"/>
<feature type="region of interest" description="Disordered" evidence="1">
    <location>
        <begin position="536"/>
        <end position="595"/>
    </location>
</feature>
<dbReference type="RefSeq" id="WP_014137151.1">
    <property type="nucleotide sequence ID" value="NC_016109.1"/>
</dbReference>
<feature type="domain" description="MobA/VirD2-like nuclease" evidence="2">
    <location>
        <begin position="65"/>
        <end position="162"/>
    </location>
</feature>
<reference evidence="3 4" key="1">
    <citation type="journal article" date="2010" name="DNA Res.">
        <title>Genome sequence of Kitasatospora setae NBRC 14216T: an evolutionary snapshot of the family Streptomycetaceae.</title>
        <authorList>
            <person name="Ichikawa N."/>
            <person name="Oguchi A."/>
            <person name="Ikeda H."/>
            <person name="Ishikawa J."/>
            <person name="Kitani S."/>
            <person name="Watanabe Y."/>
            <person name="Nakamura S."/>
            <person name="Katano Y."/>
            <person name="Kishi E."/>
            <person name="Sasagawa M."/>
            <person name="Ankai A."/>
            <person name="Fukui S."/>
            <person name="Hashimoto Y."/>
            <person name="Kamata S."/>
            <person name="Otoguro M."/>
            <person name="Tanikawa S."/>
            <person name="Nihira T."/>
            <person name="Horinouchi S."/>
            <person name="Ohnishi Y."/>
            <person name="Hayakawa M."/>
            <person name="Kuzuyama T."/>
            <person name="Arisawa A."/>
            <person name="Nomoto F."/>
            <person name="Miura H."/>
            <person name="Takahashi Y."/>
            <person name="Fujita N."/>
        </authorList>
    </citation>
    <scope>NUCLEOTIDE SEQUENCE [LARGE SCALE GENOMIC DNA]</scope>
    <source>
        <strain evidence="4">ATCC 33774 / DSM 43861 / JCM 3304 / KCC A-0304 / NBRC 14216 / KM-6054</strain>
    </source>
</reference>
<feature type="compositionally biased region" description="Low complexity" evidence="1">
    <location>
        <begin position="549"/>
        <end position="561"/>
    </location>
</feature>
<dbReference type="Pfam" id="PF03432">
    <property type="entry name" value="Relaxase"/>
    <property type="match status" value="1"/>
</dbReference>